<dbReference type="RefSeq" id="XP_066692882.1">
    <property type="nucleotide sequence ID" value="XM_066850644.1"/>
</dbReference>
<sequence>MSSHSISDVLTKFEALLCQFEEEDIQHEDTAMEFSDLYLMAQEYYSFLDYPHQLNLMDMFVRSSCFIRF</sequence>
<keyword evidence="2" id="KW-1185">Reference proteome</keyword>
<dbReference type="Proteomes" id="UP001391051">
    <property type="component" value="Unassembled WGS sequence"/>
</dbReference>
<evidence type="ECO:0000313" key="2">
    <source>
        <dbReference type="Proteomes" id="UP001391051"/>
    </source>
</evidence>
<dbReference type="GeneID" id="92083706"/>
<accession>A0ABR1PTX9</accession>
<dbReference type="EMBL" id="JAQQWE010000010">
    <property type="protein sequence ID" value="KAK7937554.1"/>
    <property type="molecule type" value="Genomic_DNA"/>
</dbReference>
<comment type="caution">
    <text evidence="1">The sequence shown here is derived from an EMBL/GenBank/DDBJ whole genome shotgun (WGS) entry which is preliminary data.</text>
</comment>
<evidence type="ECO:0000313" key="1">
    <source>
        <dbReference type="EMBL" id="KAK7937554.1"/>
    </source>
</evidence>
<reference evidence="1 2" key="1">
    <citation type="submission" date="2023-01" db="EMBL/GenBank/DDBJ databases">
        <title>Analysis of 21 Apiospora genomes using comparative genomics revels a genus with tremendous synthesis potential of carbohydrate active enzymes and secondary metabolites.</title>
        <authorList>
            <person name="Sorensen T."/>
        </authorList>
    </citation>
    <scope>NUCLEOTIDE SEQUENCE [LARGE SCALE GENOMIC DNA]</scope>
    <source>
        <strain evidence="1 2">CBS 24483</strain>
    </source>
</reference>
<name>A0ABR1PTX9_9PEZI</name>
<proteinExistence type="predicted"/>
<organism evidence="1 2">
    <name type="scientific">Apiospora aurea</name>
    <dbReference type="NCBI Taxonomy" id="335848"/>
    <lineage>
        <taxon>Eukaryota</taxon>
        <taxon>Fungi</taxon>
        <taxon>Dikarya</taxon>
        <taxon>Ascomycota</taxon>
        <taxon>Pezizomycotina</taxon>
        <taxon>Sordariomycetes</taxon>
        <taxon>Xylariomycetidae</taxon>
        <taxon>Amphisphaeriales</taxon>
        <taxon>Apiosporaceae</taxon>
        <taxon>Apiospora</taxon>
    </lineage>
</organism>
<gene>
    <name evidence="1" type="ORF">PG986_014422</name>
</gene>
<protein>
    <submittedName>
        <fullName evidence="1">Uncharacterized protein</fullName>
    </submittedName>
</protein>